<evidence type="ECO:0000313" key="1">
    <source>
        <dbReference type="EMBL" id="CDI06049.1"/>
    </source>
</evidence>
<reference evidence="1 2" key="1">
    <citation type="journal article" date="2013" name="PLoS ONE">
        <title>Enrichment and Genome Sequence of the Group I.1a Ammonia-Oxidizing Archaeon ?Ca. Nitrosotenuis uzonensis? Representing a Clade Globally.</title>
        <authorList>
            <person name="Lebedeva E.V."/>
            <person name="Hatzenpichler R."/>
            <person name="Pelletier E."/>
            <person name="Schuster N."/>
            <person name="Hauzmayer S."/>
            <person name="Bulaev A."/>
            <person name="Grigor'eva N.V."/>
            <person name="Galushko A."/>
            <person name="Schmid M."/>
            <person name="Palatinszky M."/>
            <person name="Le Paslier D."/>
            <person name="Daims H."/>
            <person name="Wagner M."/>
        </authorList>
    </citation>
    <scope>NUCLEOTIDE SEQUENCE [LARGE SCALE GENOMIC DNA]</scope>
    <source>
        <strain evidence="1 2">N4</strain>
    </source>
</reference>
<protein>
    <submittedName>
        <fullName evidence="1">Uncharacterized protein</fullName>
    </submittedName>
</protein>
<comment type="caution">
    <text evidence="1">The sequence shown here is derived from an EMBL/GenBank/DDBJ whole genome shotgun (WGS) entry which is preliminary data.</text>
</comment>
<accession>V6ATY6</accession>
<keyword evidence="2" id="KW-1185">Reference proteome</keyword>
<dbReference type="EMBL" id="CBTY010000009">
    <property type="protein sequence ID" value="CDI06049.1"/>
    <property type="molecule type" value="Genomic_DNA"/>
</dbReference>
<name>V6ATY6_9ARCH</name>
<evidence type="ECO:0000313" key="2">
    <source>
        <dbReference type="Proteomes" id="UP000018159"/>
    </source>
</evidence>
<gene>
    <name evidence="1" type="ORF">NITUZ_40215</name>
</gene>
<proteinExistence type="predicted"/>
<dbReference type="AlphaFoldDB" id="V6ATY6"/>
<dbReference type="Proteomes" id="UP000018159">
    <property type="component" value="Unassembled WGS sequence"/>
</dbReference>
<sequence>MHFAKTGEIGERTFDTDYVDEVRWIRPSKYDSEYRPDVEADDLLTPDELVSILSHTSCQQISNGRQVDGYVYVRRSVQTWRNIADENRSKI</sequence>
<organism evidence="1 2">
    <name type="scientific">Candidatus Nitrosotenuis uzonensis</name>
    <dbReference type="NCBI Taxonomy" id="1407055"/>
    <lineage>
        <taxon>Archaea</taxon>
        <taxon>Nitrososphaerota</taxon>
        <taxon>Candidatus Nitrosotenuis</taxon>
    </lineage>
</organism>